<proteinExistence type="predicted"/>
<name>A0ABW0JMR4_9GAMM</name>
<evidence type="ECO:0000313" key="1">
    <source>
        <dbReference type="EMBL" id="MFC5437233.1"/>
    </source>
</evidence>
<evidence type="ECO:0000313" key="2">
    <source>
        <dbReference type="Proteomes" id="UP001596013"/>
    </source>
</evidence>
<sequence length="122" mass="13086">MTTLRQLTTKEHDLVHWMLEHGNPGAIAFLPQLEQALVAPWQCPCGCASFNLAVPGMPDPKGGMHILADFLFGAPNELSGIFVYEQTGVLSGLEVYGLAGEAPKTLPSIVSLRPFADAVRQA</sequence>
<dbReference type="RefSeq" id="WP_377305478.1">
    <property type="nucleotide sequence ID" value="NZ_JBHSMK010000007.1"/>
</dbReference>
<organism evidence="1 2">
    <name type="scientific">Rhodanobacter umsongensis</name>
    <dbReference type="NCBI Taxonomy" id="633153"/>
    <lineage>
        <taxon>Bacteria</taxon>
        <taxon>Pseudomonadati</taxon>
        <taxon>Pseudomonadota</taxon>
        <taxon>Gammaproteobacteria</taxon>
        <taxon>Lysobacterales</taxon>
        <taxon>Rhodanobacteraceae</taxon>
        <taxon>Rhodanobacter</taxon>
    </lineage>
</organism>
<reference evidence="2" key="1">
    <citation type="journal article" date="2019" name="Int. J. Syst. Evol. Microbiol.">
        <title>The Global Catalogue of Microorganisms (GCM) 10K type strain sequencing project: providing services to taxonomists for standard genome sequencing and annotation.</title>
        <authorList>
            <consortium name="The Broad Institute Genomics Platform"/>
            <consortium name="The Broad Institute Genome Sequencing Center for Infectious Disease"/>
            <person name="Wu L."/>
            <person name="Ma J."/>
        </authorList>
    </citation>
    <scope>NUCLEOTIDE SEQUENCE [LARGE SCALE GENOMIC DNA]</scope>
    <source>
        <strain evidence="2">JCM 17130</strain>
    </source>
</reference>
<comment type="caution">
    <text evidence="1">The sequence shown here is derived from an EMBL/GenBank/DDBJ whole genome shotgun (WGS) entry which is preliminary data.</text>
</comment>
<dbReference type="EMBL" id="JBHSMK010000007">
    <property type="protein sequence ID" value="MFC5437233.1"/>
    <property type="molecule type" value="Genomic_DNA"/>
</dbReference>
<accession>A0ABW0JMR4</accession>
<gene>
    <name evidence="1" type="ORF">ACFPME_11740</name>
</gene>
<dbReference type="Proteomes" id="UP001596013">
    <property type="component" value="Unassembled WGS sequence"/>
</dbReference>
<protein>
    <submittedName>
        <fullName evidence="1">Uncharacterized protein</fullName>
    </submittedName>
</protein>
<keyword evidence="2" id="KW-1185">Reference proteome</keyword>